<gene>
    <name evidence="1" type="ORF">NCTC12742_00002</name>
</gene>
<sequence length="175" mass="20623">MIFGDPYKFAIQLDFVDDWVSRWGETMKNEGVFHYIIGGYIQPTELMNQSVTILSAINSLKVKQSNINRISTENLYDQVSKDAFQILESILSKILNGDETDEEYEIYISTHLNIEENMFGDQNNWIISNDQNEKIIFRNYKNELYEIILDKGYCSEVIDNVLVWARNYFTEECWI</sequence>
<dbReference type="Proteomes" id="UP000272771">
    <property type="component" value="Chromosome"/>
</dbReference>
<reference evidence="1 2" key="1">
    <citation type="submission" date="2018-12" db="EMBL/GenBank/DDBJ databases">
        <authorList>
            <consortium name="Pathogen Informatics"/>
        </authorList>
    </citation>
    <scope>NUCLEOTIDE SEQUENCE [LARGE SCALE GENOMIC DNA]</scope>
    <source>
        <strain evidence="1 2">NCTC12742</strain>
    </source>
</reference>
<protein>
    <submittedName>
        <fullName evidence="1">Uncharacterized protein</fullName>
    </submittedName>
</protein>
<keyword evidence="2" id="KW-1185">Reference proteome</keyword>
<dbReference type="KEGG" id="nwe:SAMEA3174300_0673"/>
<proteinExistence type="predicted"/>
<evidence type="ECO:0000313" key="1">
    <source>
        <dbReference type="EMBL" id="VEJ49045.1"/>
    </source>
</evidence>
<name>A0A448VGX7_9NEIS</name>
<evidence type="ECO:0000313" key="2">
    <source>
        <dbReference type="Proteomes" id="UP000272771"/>
    </source>
</evidence>
<accession>A0A448VGX7</accession>
<dbReference type="InterPro" id="IPR028958">
    <property type="entry name" value="Imm42"/>
</dbReference>
<dbReference type="OrthoDB" id="9011866at2"/>
<dbReference type="RefSeq" id="WP_107726135.1">
    <property type="nucleotide sequence ID" value="NZ_CAUJRG010000027.1"/>
</dbReference>
<organism evidence="1 2">
    <name type="scientific">Neisseria weaveri</name>
    <dbReference type="NCBI Taxonomy" id="28091"/>
    <lineage>
        <taxon>Bacteria</taxon>
        <taxon>Pseudomonadati</taxon>
        <taxon>Pseudomonadota</taxon>
        <taxon>Betaproteobacteria</taxon>
        <taxon>Neisseriales</taxon>
        <taxon>Neisseriaceae</taxon>
        <taxon>Neisseria</taxon>
    </lineage>
</organism>
<dbReference type="EMBL" id="LR134533">
    <property type="protein sequence ID" value="VEJ49045.1"/>
    <property type="molecule type" value="Genomic_DNA"/>
</dbReference>
<dbReference type="STRING" id="28091.SAMEA3174300_00673"/>
<dbReference type="AlphaFoldDB" id="A0A448VGX7"/>
<dbReference type="Pfam" id="PF15593">
    <property type="entry name" value="Imm42"/>
    <property type="match status" value="1"/>
</dbReference>